<evidence type="ECO:0008006" key="3">
    <source>
        <dbReference type="Google" id="ProtNLM"/>
    </source>
</evidence>
<comment type="caution">
    <text evidence="1">The sequence shown here is derived from an EMBL/GenBank/DDBJ whole genome shotgun (WGS) entry which is preliminary data.</text>
</comment>
<gene>
    <name evidence="1" type="ORF">A7A78_06275</name>
</gene>
<dbReference type="EMBL" id="LXIE01000045">
    <property type="protein sequence ID" value="OAD90515.1"/>
    <property type="molecule type" value="Genomic_DNA"/>
</dbReference>
<dbReference type="RefSeq" id="WP_068762830.1">
    <property type="nucleotide sequence ID" value="NZ_LXIE01000045.1"/>
</dbReference>
<sequence length="325" mass="38262">MKILYILGNGFDLSLDIKTSYTDFYNYYKLIESTNENVNKLKKEISINYKNWSDLEFSLGQYTQELKTVKEFDEVFDDIGEHLAEYLKKEEDKFDPKKINREKFFKDLVRVEEYLPTADRNILNAYKNKFLSSTWNIEIFTFNYTRTIEKIIGEKRNVEIGHHPNGTASVILKGVEHIHGYVDKRMVLGINDISQLKNKEFHNNVDILEAIVKEKCNKAYRHTIDDLFTTKIKQANLICIFGSSIGDTDNMWWEQIGQKLINEIPIIIFSKGEEVISARNGYKNNRTERKIRQYFLKKTKLTDEEKEKFGNNVFVVLDSPIFKEI</sequence>
<evidence type="ECO:0000313" key="1">
    <source>
        <dbReference type="EMBL" id="OAD90515.1"/>
    </source>
</evidence>
<dbReference type="InterPro" id="IPR025935">
    <property type="entry name" value="AbiH"/>
</dbReference>
<dbReference type="STRING" id="1385699.A7A78_06275"/>
<dbReference type="AlphaFoldDB" id="A0A1A9LDR1"/>
<dbReference type="Pfam" id="PF14253">
    <property type="entry name" value="AbiH"/>
    <property type="match status" value="1"/>
</dbReference>
<proteinExistence type="predicted"/>
<protein>
    <recommendedName>
        <fullName evidence="3">Bacteriophage abortive infection AbiH</fullName>
    </recommendedName>
</protein>
<reference evidence="1 2" key="1">
    <citation type="submission" date="2016-05" db="EMBL/GenBank/DDBJ databases">
        <title>Genome sequencing of Vitellibacter soesokkakensis RSSK-12.</title>
        <authorList>
            <person name="Thevarajoo S."/>
            <person name="Selvaratnam C."/>
            <person name="Goh K.M."/>
            <person name="Chan K.-G."/>
            <person name="Chong C.S."/>
        </authorList>
    </citation>
    <scope>NUCLEOTIDE SEQUENCE [LARGE SCALE GENOMIC DNA]</scope>
    <source>
        <strain evidence="1 2">RSSK-12</strain>
    </source>
</reference>
<name>A0A1A9LDR1_9FLAO</name>
<dbReference type="Proteomes" id="UP000077552">
    <property type="component" value="Unassembled WGS sequence"/>
</dbReference>
<accession>A0A1A9LDR1</accession>
<evidence type="ECO:0000313" key="2">
    <source>
        <dbReference type="Proteomes" id="UP000077552"/>
    </source>
</evidence>
<organism evidence="1 2">
    <name type="scientific">Aequorivita soesokkakensis</name>
    <dbReference type="NCBI Taxonomy" id="1385699"/>
    <lineage>
        <taxon>Bacteria</taxon>
        <taxon>Pseudomonadati</taxon>
        <taxon>Bacteroidota</taxon>
        <taxon>Flavobacteriia</taxon>
        <taxon>Flavobacteriales</taxon>
        <taxon>Flavobacteriaceae</taxon>
        <taxon>Aequorivita</taxon>
    </lineage>
</organism>
<keyword evidence="2" id="KW-1185">Reference proteome</keyword>